<accession>A0A1I3FXT6</accession>
<proteinExistence type="predicted"/>
<dbReference type="OrthoDB" id="1659780at2"/>
<dbReference type="EMBL" id="FOQK01000018">
    <property type="protein sequence ID" value="SFI16043.1"/>
    <property type="molecule type" value="Genomic_DNA"/>
</dbReference>
<keyword evidence="2" id="KW-0472">Membrane</keyword>
<evidence type="ECO:0008006" key="5">
    <source>
        <dbReference type="Google" id="ProtNLM"/>
    </source>
</evidence>
<feature type="compositionally biased region" description="Basic and acidic residues" evidence="1">
    <location>
        <begin position="624"/>
        <end position="684"/>
    </location>
</feature>
<feature type="transmembrane region" description="Helical" evidence="2">
    <location>
        <begin position="45"/>
        <end position="62"/>
    </location>
</feature>
<keyword evidence="2" id="KW-0812">Transmembrane</keyword>
<feature type="compositionally biased region" description="Low complexity" evidence="1">
    <location>
        <begin position="1175"/>
        <end position="1186"/>
    </location>
</feature>
<gene>
    <name evidence="3" type="ORF">SAMN04487861_11821</name>
</gene>
<evidence type="ECO:0000313" key="4">
    <source>
        <dbReference type="Proteomes" id="UP000183639"/>
    </source>
</evidence>
<feature type="compositionally biased region" description="Basic and acidic residues" evidence="1">
    <location>
        <begin position="601"/>
        <end position="617"/>
    </location>
</feature>
<keyword evidence="2" id="KW-1133">Transmembrane helix</keyword>
<feature type="region of interest" description="Disordered" evidence="1">
    <location>
        <begin position="593"/>
        <end position="692"/>
    </location>
</feature>
<dbReference type="RefSeq" id="WP_075444574.1">
    <property type="nucleotide sequence ID" value="NZ_FOQK01000018.1"/>
</dbReference>
<name>A0A1I3FXT6_SELRU</name>
<reference evidence="3 4" key="1">
    <citation type="submission" date="2016-10" db="EMBL/GenBank/DDBJ databases">
        <authorList>
            <person name="de Groot N.N."/>
        </authorList>
    </citation>
    <scope>NUCLEOTIDE SEQUENCE [LARGE SCALE GENOMIC DNA]</scope>
    <source>
        <strain evidence="3 4">Z108</strain>
    </source>
</reference>
<dbReference type="Proteomes" id="UP000183639">
    <property type="component" value="Unassembled WGS sequence"/>
</dbReference>
<protein>
    <recommendedName>
        <fullName evidence="5">Extended Signal Peptide of Type V secretion system</fullName>
    </recommendedName>
</protein>
<sequence length="6144" mass="633328">MTYGYKVKKTGSDWQLYDETATKWMPRRERRKATAKARQREQQRLLASLSMAAGIFAYPYGLSEAAIVDSEDKTLSASGKVYNINPQHESGDFAYNRFKTFNLEQGYIANLKFGSASMLANLVRDRITINGIVNAVRNNNIDGHLLFLSPNGIAVGATGVINAGQFTGVVPAQTDFDKLYNSANPAVDITKTAIEKLRDGSFAKGGTIDISGQINTHSGVILGAGIINLKDGAKIDSTKNLNFTNLVNINGGASAGLGSLTAVAGSGGDIILKAKQESVVKDTNEANPIRWSDRSTDITAAINIGKDEIAKGVAVASSDGAVRLTAESSSTYEDSTPMTLTDTLKGIVLGDDSKMLNGLTDKLAGKEAGANKYLFVNYSSKKNKASVNIGENSAITGKNIDIAATSKVEIKQTITVPAGENKKDSEGNTVPNGAKAVAAVAVSRVYNTADVVIDGNLTAKNADTDGNAIKIAANADTKAAISATGKGSDANAVAVGVAVLTGDTKSKVAVNAPANAEALSAKKGKASIEAITNSDVNINVGAEGNTSYVVSSVGVANYDTSADVTMDRSLTAGAVNIKAENGVTGLKMTVDNTVKAPSEGNKGKDTAVASDKDKQDDEAAATAEKNKPDSEKSEDEKKSEKKSGDPAKVIKDASVDPAKDEKTKDAAGTDGKGGVKDVKDKLEGTNEGGNNAAKTSAFGLGASVGVVANQNDVNVTLGKNAVITAAKQDGAATADGSVNVAAKTLLTASTGKEDSLQFTVKNAQANSAKVEIGAAVLVSNVKNNAKILLDNEGDKSAQIKGSGTVKLDAQAGMGKYKKTEDKVETSVLSYTVNTEGAADKDRSATAILEGSVGINTQKNDAVVLLGQKSKIEGTEVSLSADAVTNVKGSYGAKEENSKVGIGATVGLQNIRGNSLLMAGKGVEITGTKSVSMTADNSFDAKNEVKNAGKGDSLGIAGMVALSYGDSNSILSLDDEVKVKAPEGVNMTATNATSVDNSARSESEGKESSKAFGIGVGIINYDVNNIVLVSDNGKGILAPSGSTTDAEKAAQKIYQDAALAQNIAGETFTAKLGQKTAANAEKGNIVTDSLTASAITTGSLQNDAKAKVVSKTAEDKSENANSRKDSEKWTQWSKKGKEGADDAKKNTEQLEQDKVEAQNESPAPPAAGAETPKNNASQAAGEASKAANPDETPKDEGSAPAAGSSASAGASIGIEGSAALTFLGGRTDAILNHVTVKNETAEQAIAAVDTVKLSAMDILNTMTTGGTDIKNSVKSGNSATKVGIGGTFAMNSANRDVDSILRNSELQQVKSVANSASKVGIELAAGMGVTASKGNGTNVSGAGVVYYNKAKQDIHALMIDNTITAAENSTILNNAGSTDFQIAGGLAANSASGQGTNVGVGGAVAISNLENNMSSGIIGGTYANKFQSVDVTAQKGTTQINGALAATFAGGKSGYGFEGAFAYGNVKNTTRAYISGAAGEGLKAETVNVKAGEIPLPDAEDSQAKKNKDLLTEKGIDTTGKQYLDENAVTSNLDAKATGTDAGNAANEAAQDENDAKAELGQNKNLIISAAVAGGWNGKAGVGAGISYNYVKNDIAADIKDSVIHAGNLSGEAASDSVIVSVGAGVAIGGKSFNGAGSGSWNDLKNDTKVTFANNTITGKTITEKAANSASIINVAGEVAGGQGSALGLSLAYNSLNNTTGTYLQGNAITLDKEVDNAIILEASNTGKALAVAAGVQVSATSSGLVGASGTVAINKGTNSTESVIDGKKEGNTFTNTKLDNVKNLSVKATDVTKKTTVAGGVSAGGTKVGIGGSVAYTAIGNSDNKEKLRAEINHADITTSVDGNIQVSAADSKTDGANLDKSRITTVGAGIGVAWGKNLLNLQGAAAVSDLYKDTHAAINNTNINPQNSDAHPEIRVEADSKGKINTVGAVGDINVTGTVTGAAGIAINRLNQDITAEMATDTGKITTVNAGLTQVRATGDSDIHSVGVGGAVSVAGQVAVAGSGSYNYQGNNVNALVKNQKLAANSSVGVVARSDDRIYNFAGGFSIGINSKAAIGAAVSINKITGNTNALVQGGSITAANTGSIKVTRPQDGKLFTTDTLALTTDSDKLSASREEKDKTGIVVDSSATHTLISQMASGGVAASSSVGVGLAGTVNLNTVKGDTAAKIENTAINANVEDSNDLSDVNVNALDYTNFGTFTGTPSVGAAATAGVSVGVSATWETFDRKTTAALSSASAADRKTVKAKDLTVNAVTKHGSSNLSFAAAVGAAATAGVASGDSIVRRNNTSETTALLKNTNVTFAGKADILAQHLANSRSKNISVSASGGYAAVAAGAGVSVMDDSSKVKADVADSDLKETQKATGDSDKKTISVQAKNENNWNNTLVTASAAIGIGAALAGNVGINNTTSETAATVSGNSHLQATEVSVKAEDKLTADATGGVGAAGLAGVGVSVALNNINSSVSANVTGGTVEASKDVQVSAEEVRKFASSVTGVAAGGLGVGVNVAVTSVNKGITDAQLSNTSDENGNSTNTDKITKDEINMHLKKVNDAKGAVGVDNGRFFGLSAEGREALADAKNVTVSLATPDNKKQGVHTTVQETTLTADGDVKVLAQEKNDISAQNTTVTVGGSAVGVTDAIIHTNYDTDVTINDASIMGKNVAIEAKQGQTDKGADITVTAVSVGAGLGVGVGYAGIVNKGATDINIAGSTITGKENVNVNALDESKSKTQITNVGVSALNVTTTFASVENGDNVGVTLGGTNNISAANNIVIDAKKANALEAHTQGVGVGGVNVAVNHATIEDKGTAAAKIKGTDGTFSGSSFHLGATNDTTAKLSAGNVAVSVLGVSRMRGKGVMDMGAVADVAGGRFNAKNVEFTSLLGNANGRTLEGNVKGHNISAVAVAPDAVVLNTTVNGTVKVANSTFAENTDLLLSNAAYVDRKAYIYDVTAGAVAVGNTSADISGTETLTSTLAGKNTVTKLNSLQVKTRGENTGKAFADAGGGGALGYVGAHVSNKSTNKVKSIIGGKWDIAENAYILATQNDETSLTASEGHGGVIGVGGTSVDNVLDTATNAIVENNTEITANRMYVSTTNVITTGAYDDTNGNGVKDVQAYTLKDHFGGVISGNRLRSLLDITEKGTVTIGKGAKITTDNLQEFVASSQNDLVNHAQAKGGGGVVATDAVTENKLTISNTVDVQSGVALSNEKAASTEDILLAAYDNQNLNSHVDATVLAGVVSPLVAKNLTTMNRTSEVKVAGIIESGNNVGLYAGANRDGVLSNLKVDLKAGAYNYSAIPITSPTVDYTIKADKGMVNVSGTVRSTRDINATASGGREDIVTDESKWAWVSGGTGINKKFLSSNATTGSESSAEMRKSTVNVTGALIAGTANPINVTIGGSVAEGLTIMADDNKANDRVKNGITQGTFDYANTLGARLAELNKLISAYDGNNLNAEQMAAYINERNRIQDEMKRLGLVEKDAQGNVTSYVNSGRSVYYVEIPDIATSGGNINVKAEDFIGTGKLHANSAPSITITNASDAYLKLNNILMGEQGGSINYSGYGAYLQNTVIPPGTVEGNKKINEMNRNESGGSVANFSEIYGRTDGTAAGLLVQNTKTFSGGKDSTINLTDEKKQQMIQEVNNDKDLSAEAKADLIEQINNNSSITYTALTDMEINGKISNFYGNVTISNASGDIRISGGTQARPTGVFGNTVKLIAGNGTIAQDYKEGIVNINGDPEKYLVDYANTMKNNLGLSTTDTDTKNATIDYQRSSSSPEATGYIAGRDIYVSAANINVNGLIQSGYKTYQATVRQTDLDAAKEKSRDRAAIVQNRTMFKVNDGGAKWNDTEKVFYYEAQVYWDPATNKLVVEDIDTQGGKVYLTGKIASTGDGRILAADGAAEITVENQTALDMNVGNVLNNQREGIITIADTAKDTWNEYKRGQTRTITGYAQYLLDHRNDNDLYASAQVQANNGLSVGTPITYNVKENQTYSWVNGNSVETTRTYEHYVRKGMWGAIETVNEDGLKAWEQNSKPIDTNEGKKLGLPEGAVINQGSSSVPENGKLQLDGSTQVLSSTIFDRTHETWSSGFLGWFKHSRDRWKNGTSTIQLYNYTINASQPINIGLIGAETGKIDIKSTNTNGGSINLTGNVANSQAAATLSVNSAAGGIAQFGNTTLKSEIVNLTAKDDIQNIHIASLGQDGNSATDNIQLTAISTNAGDIDITATGGIKNNQSLPGNVQIIALKSQKGDSFHNDAALGDVTLNATGTITQIDSSTTIEGRGINLTSKNGGIGTASQAINLAASDLAYATDRYGAQVNADAKENIYLTEVAAGGSMRVGKIESREGDVTLTVASGGFIDGLPGDDKTGSKDAVDDMVHRWIDAGLIDGEKDASGNYTYEGAYIKGLKKNRDDYVADVTAAYAGKTQSDWQAEYARQKEAVAKVYNSADYKNYKAGKGAYAGLTETQMAAKLAADGHQNYITYGQYASADAYLQDTAAYKYSQYADANAYLAADTTYKDLVNKAANPTFEWTKDMMLYAVSEKLVNKDSGSSAQTERAANILGRNITLNAASGTVGSFDGTATRITVDELTGAGGTDKMKQLLNVSAADVTANRDADGNLLSFDIKGNMPLGVKASGMLNVTAGGSVSVAGRADAAGEHSAINVGSIAAGQNGNVRLHSDQGIYNAQTTDAANIIGKNLTLAGGKESIGTADKPLTVSLNGEQGELAEIRADKNIFIRNMNNDKFLRLGAMYAGDTLSLHSEKGFLMGSAGGNIADAYINAGKKLEFNTNATTGIVGEKDNAIRILNDRATVNIAAESAHIHGLGSLMLGIQNGTLTLGNIQTQGEFTAVSEGSLSVGREVEKDANGKVKKEAVAGAIAAGGDVTLAAKDSLELDGSVKAEGKKLTLKAANGAIMQTGKGAITAAEVKTFNGKSLLLENKDNAFASIEVDGIETTASVKPDIAGNVRIKDNADNLSVAIKRNVAGDISVGNLRANGTLANASDLTATGTIALGVQGTLSQAADTTIKAGKKVELTSAAADIQQAADAGIKAKAVTATSAKGVDLQGTGNAFQAIAVQGSQANKPIIGDVLVKVNTDDLELAVSSAVQGNIEVENRKANGSIEVLSALQAKNNADALPDKGNISLTAGADVHIHKDITTGQIMPAPDKTFVVDMLLSDKAAYNSLTITAGGVVQEANGVKIEAPVVDTYTGKGVSLESIKNRFAIFVANGVDGNTQNINGSVKAVTNYGTDGTHNGIYVAGVSVNTVRGDVDFINLAEHGDVRFLTDNEIQVLGGNNVQTAPGSLRLTADNDLTLLGDVYANKDIVLASTGEGSIYGIGKMDAGNDVFMLAKNAIYYIGTMTAGNNIDAEVWNATSVKDGSGIHIGTMAAMLDRPADKETGLKAGKNMNFIVKGNGDIDLDGKLVAEAGKVMANVSGQGHIAIGQTDEKNEKTIMAKEDIHLSTGKGDISIVKGIESTNESIKLETGRGNITVGRENVREEESLIANKSVSIGTNTGTITIQGHAITASGDISMKAGKDVYIQGIQNSNFIIKDDGMINSGGGINLYGRNGDIYITGKLNAKKGLSATITERGSVALGTDVNVTKDVNISTEKGTIDVGNTINSIEGTVNLTTGTGDIQIGKDITAEKAITISSHKGNVVIGNTETGDDGDVLVKNGDVSINTDKGNIEIAKTVTAQTGSIGIASRQGDILIGNNGPDVETVTAQENINISVDVGQVKVYGKTSTKTGDISMAAGANNYTPGAQNFIIEQNGLLESGRDIRLTGRNGDLHVTDAIQAKRNLYTQVHEQGSIFFDKTATLTGDVTVHTEKGQISIGGQVDANLVDLATGMGNIAVGGDIASDSIVSIQTNTGDINLQNIIAKDDIKVAAQNGNIHANNIISGKTTHVALGSGDLFLNLAEGKAVLLKMENNTEASKVNQILAVASGGTAPDVTLTGNFIQIGSLEAKDGDAAFELSAMGAGGKKLIAGNFYVGSLRSSKGTHMESLWSNRGYVHVAEGDIALDDVLAVDKIHLENEKTDLAVYGRTPTRDGEQLVYWNNLEMAYSKERAFQLYADGMLRTRKAVLVDAGRNYRKLYGDNLSVMDMMRERETHVHGAFTFDSTLLTAPAKAMKEVFFDMSPVETDFQQKRAADEEIVVD</sequence>
<feature type="compositionally biased region" description="Basic and acidic residues" evidence="1">
    <location>
        <begin position="1134"/>
        <end position="1156"/>
    </location>
</feature>
<feature type="region of interest" description="Disordered" evidence="1">
    <location>
        <begin position="1100"/>
        <end position="1208"/>
    </location>
</feature>
<evidence type="ECO:0000313" key="3">
    <source>
        <dbReference type="EMBL" id="SFI16043.1"/>
    </source>
</evidence>
<organism evidence="3 4">
    <name type="scientific">Selenomonas ruminantium</name>
    <dbReference type="NCBI Taxonomy" id="971"/>
    <lineage>
        <taxon>Bacteria</taxon>
        <taxon>Bacillati</taxon>
        <taxon>Bacillota</taxon>
        <taxon>Negativicutes</taxon>
        <taxon>Selenomonadales</taxon>
        <taxon>Selenomonadaceae</taxon>
        <taxon>Selenomonas</taxon>
    </lineage>
</organism>
<feature type="compositionally biased region" description="Basic and acidic residues" evidence="1">
    <location>
        <begin position="1111"/>
        <end position="1127"/>
    </location>
</feature>
<evidence type="ECO:0000256" key="2">
    <source>
        <dbReference type="SAM" id="Phobius"/>
    </source>
</evidence>
<feature type="compositionally biased region" description="Low complexity" evidence="1">
    <location>
        <begin position="1197"/>
        <end position="1208"/>
    </location>
</feature>
<evidence type="ECO:0000256" key="1">
    <source>
        <dbReference type="SAM" id="MobiDB-lite"/>
    </source>
</evidence>